<dbReference type="EMBL" id="CDML01000036">
    <property type="protein sequence ID" value="CRF41255.1"/>
    <property type="molecule type" value="Genomic_DNA"/>
</dbReference>
<dbReference type="InterPro" id="IPR017959">
    <property type="entry name" value="Asn/Gln-tRNA_amidoTrfase_suB/E"/>
</dbReference>
<comment type="subunit">
    <text evidence="2 11">Heterotrimer of A, B and C subunits.</text>
</comment>
<evidence type="ECO:0000256" key="9">
    <source>
        <dbReference type="ARBA" id="ARBA00047380"/>
    </source>
</evidence>
<reference evidence="16" key="3">
    <citation type="submission" date="2014-12" db="EMBL/GenBank/DDBJ databases">
        <authorList>
            <person name="Smet A."/>
        </authorList>
    </citation>
    <scope>NUCLEOTIDE SEQUENCE [LARGE SCALE GENOMIC DNA]</scope>
</reference>
<name>A0A0K2XDD7_9HELI</name>
<dbReference type="PANTHER" id="PTHR11659:SF0">
    <property type="entry name" value="GLUTAMYL-TRNA(GLN) AMIDOTRANSFERASE SUBUNIT B, MITOCHONDRIAL"/>
    <property type="match status" value="1"/>
</dbReference>
<organism evidence="15 17">
    <name type="scientific">Helicobacter ailurogastricus</name>
    <dbReference type="NCBI Taxonomy" id="1578720"/>
    <lineage>
        <taxon>Bacteria</taxon>
        <taxon>Pseudomonadati</taxon>
        <taxon>Campylobacterota</taxon>
        <taxon>Epsilonproteobacteria</taxon>
        <taxon>Campylobacterales</taxon>
        <taxon>Helicobacteraceae</taxon>
        <taxon>Helicobacter</taxon>
    </lineage>
</organism>
<evidence type="ECO:0000256" key="11">
    <source>
        <dbReference type="HAMAP-Rule" id="MF_00121"/>
    </source>
</evidence>
<evidence type="ECO:0000313" key="14">
    <source>
        <dbReference type="EMBL" id="CRF43310.1"/>
    </source>
</evidence>
<evidence type="ECO:0000256" key="3">
    <source>
        <dbReference type="ARBA" id="ARBA00016923"/>
    </source>
</evidence>
<dbReference type="InterPro" id="IPR023168">
    <property type="entry name" value="GatB_Yqey_C_2"/>
</dbReference>
<evidence type="ECO:0000256" key="5">
    <source>
        <dbReference type="ARBA" id="ARBA00022741"/>
    </source>
</evidence>
<comment type="function">
    <text evidence="8 11">Allows the formation of correctly charged Asn-tRNA(Asn) or Gln-tRNA(Gln) through the transamidation of misacylated Asp-tRNA(Asn) or Glu-tRNA(Gln) in organisms which lack either or both of asparaginyl-tRNA or glutaminyl-tRNA synthetases. The reaction takes place in the presence of glutamine and ATP through an activated phospho-Asp-tRNA(Asn) or phospho-Glu-tRNA(Gln).</text>
</comment>
<accession>A0A0K2XDD7</accession>
<dbReference type="PANTHER" id="PTHR11659">
    <property type="entry name" value="GLUTAMYL-TRNA GLN AMIDOTRANSFERASE SUBUNIT B MITOCHONDRIAL AND PROKARYOTIC PET112-RELATED"/>
    <property type="match status" value="1"/>
</dbReference>
<keyword evidence="6 11" id="KW-0067">ATP-binding</keyword>
<dbReference type="SUPFAM" id="SSF55931">
    <property type="entry name" value="Glutamine synthetase/guanido kinase"/>
    <property type="match status" value="1"/>
</dbReference>
<dbReference type="PROSITE" id="PS01234">
    <property type="entry name" value="GATB"/>
    <property type="match status" value="1"/>
</dbReference>
<comment type="catalytic activity">
    <reaction evidence="9 11">
        <text>L-aspartyl-tRNA(Asn) + L-glutamine + ATP + H2O = L-asparaginyl-tRNA(Asn) + L-glutamate + ADP + phosphate + 2 H(+)</text>
        <dbReference type="Rhea" id="RHEA:14513"/>
        <dbReference type="Rhea" id="RHEA-COMP:9674"/>
        <dbReference type="Rhea" id="RHEA-COMP:9677"/>
        <dbReference type="ChEBI" id="CHEBI:15377"/>
        <dbReference type="ChEBI" id="CHEBI:15378"/>
        <dbReference type="ChEBI" id="CHEBI:29985"/>
        <dbReference type="ChEBI" id="CHEBI:30616"/>
        <dbReference type="ChEBI" id="CHEBI:43474"/>
        <dbReference type="ChEBI" id="CHEBI:58359"/>
        <dbReference type="ChEBI" id="CHEBI:78515"/>
        <dbReference type="ChEBI" id="CHEBI:78516"/>
        <dbReference type="ChEBI" id="CHEBI:456216"/>
    </reaction>
</comment>
<keyword evidence="4 11" id="KW-0436">Ligase</keyword>
<protein>
    <recommendedName>
        <fullName evidence="3 11">Aspartyl/glutamyl-tRNA(Asn/Gln) amidotransferase subunit B</fullName>
        <shortName evidence="11">Asp/Glu-ADT subunit B</shortName>
        <ecNumber evidence="11">6.3.5.-</ecNumber>
    </recommendedName>
</protein>
<dbReference type="FunFam" id="1.10.10.410:FF:000001">
    <property type="entry name" value="Aspartyl/glutamyl-tRNA(Asn/Gln) amidotransferase subunit B"/>
    <property type="match status" value="1"/>
</dbReference>
<dbReference type="NCBIfam" id="NF004014">
    <property type="entry name" value="PRK05477.1-4"/>
    <property type="match status" value="1"/>
</dbReference>
<dbReference type="GO" id="GO:0016740">
    <property type="term" value="F:transferase activity"/>
    <property type="evidence" value="ECO:0007669"/>
    <property type="project" value="UniProtKB-KW"/>
</dbReference>
<evidence type="ECO:0000313" key="18">
    <source>
        <dbReference type="Proteomes" id="UP000045175"/>
    </source>
</evidence>
<dbReference type="GO" id="GO:0050567">
    <property type="term" value="F:glutaminyl-tRNA synthase (glutamine-hydrolyzing) activity"/>
    <property type="evidence" value="ECO:0007669"/>
    <property type="project" value="UniProtKB-UniRule"/>
</dbReference>
<dbReference type="InterPro" id="IPR004413">
    <property type="entry name" value="GatB"/>
</dbReference>
<evidence type="ECO:0000313" key="13">
    <source>
        <dbReference type="EMBL" id="CRF41255.1"/>
    </source>
</evidence>
<dbReference type="EMBL" id="CDMN01000045">
    <property type="protein sequence ID" value="CRF44547.1"/>
    <property type="molecule type" value="Genomic_DNA"/>
</dbReference>
<dbReference type="SUPFAM" id="SSF89095">
    <property type="entry name" value="GatB/YqeY motif"/>
    <property type="match status" value="1"/>
</dbReference>
<dbReference type="InterPro" id="IPR003789">
    <property type="entry name" value="Asn/Gln_tRNA_amidoTrase-B-like"/>
</dbReference>
<dbReference type="NCBIfam" id="NF004012">
    <property type="entry name" value="PRK05477.1-2"/>
    <property type="match status" value="1"/>
</dbReference>
<proteinExistence type="inferred from homology"/>
<dbReference type="GO" id="GO:0070681">
    <property type="term" value="P:glutaminyl-tRNAGln biosynthesis via transamidation"/>
    <property type="evidence" value="ECO:0007669"/>
    <property type="project" value="TreeGrafter"/>
</dbReference>
<dbReference type="InterPro" id="IPR014746">
    <property type="entry name" value="Gln_synth/guanido_kin_cat_dom"/>
</dbReference>
<gene>
    <name evidence="11" type="primary">gatB</name>
    <name evidence="13" type="ORF">HAL011_10460</name>
    <name evidence="14" type="ORF">HAL013_15400</name>
    <name evidence="15" type="ORF">HAL09_11380</name>
</gene>
<dbReference type="AlphaFoldDB" id="A0A0K2XDD7"/>
<evidence type="ECO:0000259" key="12">
    <source>
        <dbReference type="SMART" id="SM00845"/>
    </source>
</evidence>
<dbReference type="EC" id="6.3.5.-" evidence="11"/>
<dbReference type="Pfam" id="PF02934">
    <property type="entry name" value="GatB_N"/>
    <property type="match status" value="1"/>
</dbReference>
<evidence type="ECO:0000256" key="8">
    <source>
        <dbReference type="ARBA" id="ARBA00024799"/>
    </source>
</evidence>
<dbReference type="SMART" id="SM00845">
    <property type="entry name" value="GatB_Yqey"/>
    <property type="match status" value="1"/>
</dbReference>
<dbReference type="Pfam" id="PF02637">
    <property type="entry name" value="GatB_Yqey"/>
    <property type="match status" value="1"/>
</dbReference>
<dbReference type="Proteomes" id="UP000038622">
    <property type="component" value="Unassembled WGS sequence"/>
</dbReference>
<dbReference type="NCBIfam" id="TIGR00133">
    <property type="entry name" value="gatB"/>
    <property type="match status" value="1"/>
</dbReference>
<dbReference type="Gene3D" id="1.10.10.410">
    <property type="match status" value="1"/>
</dbReference>
<keyword evidence="16" id="KW-1185">Reference proteome</keyword>
<dbReference type="Proteomes" id="UP000045175">
    <property type="component" value="Unassembled WGS sequence"/>
</dbReference>
<evidence type="ECO:0000313" key="17">
    <source>
        <dbReference type="Proteomes" id="UP000041394"/>
    </source>
</evidence>
<dbReference type="GO" id="GO:0005524">
    <property type="term" value="F:ATP binding"/>
    <property type="evidence" value="ECO:0007669"/>
    <property type="project" value="UniProtKB-KW"/>
</dbReference>
<comment type="similarity">
    <text evidence="1 11">Belongs to the GatB/GatE family. GatB subfamily.</text>
</comment>
<dbReference type="Proteomes" id="UP000041394">
    <property type="component" value="Unassembled WGS sequence"/>
</dbReference>
<keyword evidence="15" id="KW-0808">Transferase</keyword>
<dbReference type="InterPro" id="IPR006075">
    <property type="entry name" value="Asn/Gln-tRNA_Trfase_suB/E_cat"/>
</dbReference>
<dbReference type="InterPro" id="IPR042114">
    <property type="entry name" value="GatB_C_1"/>
</dbReference>
<feature type="domain" description="Asn/Gln amidotransferase" evidence="12">
    <location>
        <begin position="326"/>
        <end position="475"/>
    </location>
</feature>
<reference evidence="15" key="1">
    <citation type="submission" date="2014-12" db="EMBL/GenBank/DDBJ databases">
        <title>Whole genome sequences of four Staphylococcus schleiferi canine isolates.</title>
        <authorList>
            <person name="Misic A.M."/>
            <person name="Cain C."/>
            <person name="Morris D.O."/>
            <person name="Rankin S."/>
            <person name="Beiting D."/>
        </authorList>
    </citation>
    <scope>NUCLEOTIDE SEQUENCE</scope>
    <source>
        <strain evidence="13">ASB11</strain>
        <strain evidence="14">ASB13</strain>
        <strain evidence="15">ASB9</strain>
    </source>
</reference>
<dbReference type="InterPro" id="IPR018027">
    <property type="entry name" value="Asn/Gln_amidotransferase"/>
</dbReference>
<evidence type="ECO:0000256" key="10">
    <source>
        <dbReference type="ARBA" id="ARBA00047913"/>
    </source>
</evidence>
<evidence type="ECO:0000256" key="6">
    <source>
        <dbReference type="ARBA" id="ARBA00022840"/>
    </source>
</evidence>
<dbReference type="EMBL" id="CDMH01000062">
    <property type="protein sequence ID" value="CRF43310.1"/>
    <property type="molecule type" value="Genomic_DNA"/>
</dbReference>
<sequence length="477" mass="52882">MFETIIGLEVHAQLNTQTKIFCACPTSFKDTPNSNTCPVCLGLPGALPVLNAEAVKKAIAFGTAINATITQESVFARKNYFYPDLPKAYQISQFDRPIVAHGYLDIESAEGIKRINIERAHLEEDAGKNIHTANHSQVDLNRAGTPLLEIVSCPDMRSSTEAINYLKKLHAIVCFLDICDGNMQEGNFRCDANVSIRPKGESKLLTRVEIKNLNSFKFIQKAIEYEVERQIEAFERGTYAKEVVQETRLFDTAKGITQSMRNKEGSADYRYFADPDLRPVHIPDSLLQEGRNIKELPEAKKERYINSLGLKAEEANTLVGSLELATYFEDMLALGASAKGSCTWLSVELLGRFQGEQTLQDCPIKPETLAQLVLCIDSQRISGKAGKEILDALMTQTSANPKDIDVLIDKLGLAQVGDENTLLKAIAEVLESNTDKVAEYKSGKEKLFGFFVGQVLKKLKNANPSLVNSLLKQELNK</sequence>
<dbReference type="HAMAP" id="MF_00121">
    <property type="entry name" value="GatB"/>
    <property type="match status" value="1"/>
</dbReference>
<dbReference type="InterPro" id="IPR017958">
    <property type="entry name" value="Gln-tRNA_amidoTrfase_suB_CS"/>
</dbReference>
<comment type="catalytic activity">
    <reaction evidence="10 11">
        <text>L-glutamyl-tRNA(Gln) + L-glutamine + ATP + H2O = L-glutaminyl-tRNA(Gln) + L-glutamate + ADP + phosphate + H(+)</text>
        <dbReference type="Rhea" id="RHEA:17521"/>
        <dbReference type="Rhea" id="RHEA-COMP:9681"/>
        <dbReference type="Rhea" id="RHEA-COMP:9684"/>
        <dbReference type="ChEBI" id="CHEBI:15377"/>
        <dbReference type="ChEBI" id="CHEBI:15378"/>
        <dbReference type="ChEBI" id="CHEBI:29985"/>
        <dbReference type="ChEBI" id="CHEBI:30616"/>
        <dbReference type="ChEBI" id="CHEBI:43474"/>
        <dbReference type="ChEBI" id="CHEBI:58359"/>
        <dbReference type="ChEBI" id="CHEBI:78520"/>
        <dbReference type="ChEBI" id="CHEBI:78521"/>
        <dbReference type="ChEBI" id="CHEBI:456216"/>
    </reaction>
</comment>
<evidence type="ECO:0000313" key="15">
    <source>
        <dbReference type="EMBL" id="CRF44547.1"/>
    </source>
</evidence>
<dbReference type="GO" id="GO:0006412">
    <property type="term" value="P:translation"/>
    <property type="evidence" value="ECO:0007669"/>
    <property type="project" value="UniProtKB-UniRule"/>
</dbReference>
<evidence type="ECO:0000256" key="4">
    <source>
        <dbReference type="ARBA" id="ARBA00022598"/>
    </source>
</evidence>
<keyword evidence="5 11" id="KW-0547">Nucleotide-binding</keyword>
<evidence type="ECO:0000256" key="7">
    <source>
        <dbReference type="ARBA" id="ARBA00022917"/>
    </source>
</evidence>
<evidence type="ECO:0000313" key="16">
    <source>
        <dbReference type="Proteomes" id="UP000038622"/>
    </source>
</evidence>
<evidence type="ECO:0000256" key="1">
    <source>
        <dbReference type="ARBA" id="ARBA00005306"/>
    </source>
</evidence>
<evidence type="ECO:0000256" key="2">
    <source>
        <dbReference type="ARBA" id="ARBA00011123"/>
    </source>
</evidence>
<dbReference type="STRING" id="1578720.HAL011_10460"/>
<dbReference type="Gene3D" id="1.10.150.380">
    <property type="entry name" value="GatB domain, N-terminal subdomain"/>
    <property type="match status" value="1"/>
</dbReference>
<keyword evidence="7 11" id="KW-0648">Protein biosynthesis</keyword>
<reference evidence="17 18" key="2">
    <citation type="submission" date="2014-12" db="EMBL/GenBank/DDBJ databases">
        <authorList>
            <person name="Jaenicke S."/>
        </authorList>
    </citation>
    <scope>NUCLEOTIDE SEQUENCE [LARGE SCALE GENOMIC DNA]</scope>
</reference>